<accession>A0A5Q2RGE3</accession>
<dbReference type="PROSITE" id="PS50076">
    <property type="entry name" value="DNAJ_2"/>
    <property type="match status" value="1"/>
</dbReference>
<evidence type="ECO:0000313" key="3">
    <source>
        <dbReference type="EMBL" id="QGG95889.1"/>
    </source>
</evidence>
<reference evidence="3 4" key="1">
    <citation type="submission" date="2019-11" db="EMBL/GenBank/DDBJ databases">
        <authorList>
            <person name="He Y."/>
        </authorList>
    </citation>
    <scope>NUCLEOTIDE SEQUENCE [LARGE SCALE GENOMIC DNA]</scope>
    <source>
        <strain evidence="3 4">SCSIO 58843</strain>
    </source>
</reference>
<feature type="region of interest" description="Disordered" evidence="1">
    <location>
        <begin position="24"/>
        <end position="121"/>
    </location>
</feature>
<evidence type="ECO:0000259" key="2">
    <source>
        <dbReference type="PROSITE" id="PS50076"/>
    </source>
</evidence>
<feature type="region of interest" description="Disordered" evidence="1">
    <location>
        <begin position="173"/>
        <end position="198"/>
    </location>
</feature>
<dbReference type="KEGG" id="atq:GH723_12715"/>
<dbReference type="Proteomes" id="UP000334019">
    <property type="component" value="Chromosome"/>
</dbReference>
<protein>
    <submittedName>
        <fullName evidence="3">DnaJ domain-containing protein</fullName>
    </submittedName>
</protein>
<sequence>MPGNSPIDPGSHGVAVRTLAATRLIGGSSHGASGMSKRWPFGRKRDEGEQIHIAGDQGHGWWADRDALEATIDRRWRRQAPDGHPRRRASDRTGHDARGDRVAPSPGFAPSDAGQPTDRWDPAALFTDTATIRAESAATADADGDEVLTTREAGSPWSALGLSSDASWGEVVRRHRQLAKRHHPDRAAPDDPDGRRRAEEQMTAINAAFHDLRRIYRLTGSR</sequence>
<feature type="compositionally biased region" description="Basic residues" evidence="1">
    <location>
        <begin position="173"/>
        <end position="184"/>
    </location>
</feature>
<evidence type="ECO:0000313" key="4">
    <source>
        <dbReference type="Proteomes" id="UP000334019"/>
    </source>
</evidence>
<dbReference type="CDD" id="cd06257">
    <property type="entry name" value="DnaJ"/>
    <property type="match status" value="1"/>
</dbReference>
<dbReference type="AlphaFoldDB" id="A0A5Q2RGE3"/>
<dbReference type="SUPFAM" id="SSF46565">
    <property type="entry name" value="Chaperone J-domain"/>
    <property type="match status" value="1"/>
</dbReference>
<dbReference type="InterPro" id="IPR001623">
    <property type="entry name" value="DnaJ_domain"/>
</dbReference>
<keyword evidence="4" id="KW-1185">Reference proteome</keyword>
<feature type="compositionally biased region" description="Basic and acidic residues" evidence="1">
    <location>
        <begin position="62"/>
        <end position="101"/>
    </location>
</feature>
<name>A0A5Q2RGE3_9ACTN</name>
<dbReference type="Pfam" id="PF00226">
    <property type="entry name" value="DnaJ"/>
    <property type="match status" value="1"/>
</dbReference>
<organism evidence="3 4">
    <name type="scientific">Actinomarinicola tropica</name>
    <dbReference type="NCBI Taxonomy" id="2789776"/>
    <lineage>
        <taxon>Bacteria</taxon>
        <taxon>Bacillati</taxon>
        <taxon>Actinomycetota</taxon>
        <taxon>Acidimicrobiia</taxon>
        <taxon>Acidimicrobiales</taxon>
        <taxon>Iamiaceae</taxon>
        <taxon>Actinomarinicola</taxon>
    </lineage>
</organism>
<gene>
    <name evidence="3" type="ORF">GH723_12715</name>
</gene>
<evidence type="ECO:0000256" key="1">
    <source>
        <dbReference type="SAM" id="MobiDB-lite"/>
    </source>
</evidence>
<dbReference type="SMART" id="SM00271">
    <property type="entry name" value="DnaJ"/>
    <property type="match status" value="1"/>
</dbReference>
<feature type="domain" description="J" evidence="2">
    <location>
        <begin position="155"/>
        <end position="222"/>
    </location>
</feature>
<dbReference type="InterPro" id="IPR036869">
    <property type="entry name" value="J_dom_sf"/>
</dbReference>
<dbReference type="Gene3D" id="1.10.287.110">
    <property type="entry name" value="DnaJ domain"/>
    <property type="match status" value="1"/>
</dbReference>
<feature type="compositionally biased region" description="Basic and acidic residues" evidence="1">
    <location>
        <begin position="185"/>
        <end position="198"/>
    </location>
</feature>
<dbReference type="EMBL" id="CP045851">
    <property type="protein sequence ID" value="QGG95889.1"/>
    <property type="molecule type" value="Genomic_DNA"/>
</dbReference>
<proteinExistence type="predicted"/>